<feature type="region of interest" description="Disordered" evidence="1">
    <location>
        <begin position="119"/>
        <end position="163"/>
    </location>
</feature>
<reference evidence="2" key="1">
    <citation type="submission" date="2021-01" db="EMBL/GenBank/DDBJ databases">
        <authorList>
            <person name="Corre E."/>
            <person name="Pelletier E."/>
            <person name="Niang G."/>
            <person name="Scheremetjew M."/>
            <person name="Finn R."/>
            <person name="Kale V."/>
            <person name="Holt S."/>
            <person name="Cochrane G."/>
            <person name="Meng A."/>
            <person name="Brown T."/>
            <person name="Cohen L."/>
        </authorList>
    </citation>
    <scope>NUCLEOTIDE SEQUENCE</scope>
    <source>
        <strain evidence="2">FSP1.4</strain>
    </source>
</reference>
<protein>
    <submittedName>
        <fullName evidence="2">Uncharacterized protein</fullName>
    </submittedName>
</protein>
<evidence type="ECO:0000256" key="1">
    <source>
        <dbReference type="SAM" id="MobiDB-lite"/>
    </source>
</evidence>
<gene>
    <name evidence="2" type="ORF">EHAR0213_LOCUS14495</name>
</gene>
<proteinExistence type="predicted"/>
<dbReference type="AlphaFoldDB" id="A0A7S3JHP6"/>
<feature type="compositionally biased region" description="Basic and acidic residues" evidence="1">
    <location>
        <begin position="146"/>
        <end position="163"/>
    </location>
</feature>
<sequence length="409" mass="48039">MIFRRKIDEGKLCSQDKPAAGFEQEDGSKEGVFKVPLSGHFHNSLSKAKEECKPIGCDNSLDGQRGGRNKIGKHSSEYEFFSQFKEKKNTEAISHLDDIAADMSALKAIKDFKNSVVDHDLGPSQGAPVRSPAGDSMPSSFSTEGATKHNESEEEHSEPRKKADEFYTYQSLEMERLKEHLLSMKRTESMYKTNGKRKSKKGRKKVNVFKANDMYELIQLHVIPRWQKYLLYKSAKCSSDSQNVPRPDTIWKKILRDVREFFRILFRVRFHYLDFKDCKGALKCIDIMFRELGIPLPKGYQKNVKLFAYIHQSHRLTNRRMFENDDKNWDLSPFEVIERFNDNSRRLFMGDIFCSRLFYFVFRNYLQDYCKYVNPKYQVTIMTMIGLLLRCYSRMSERAHLERIFFLLE</sequence>
<evidence type="ECO:0000313" key="2">
    <source>
        <dbReference type="EMBL" id="CAE0355578.1"/>
    </source>
</evidence>
<dbReference type="EMBL" id="HBII01034757">
    <property type="protein sequence ID" value="CAE0355578.1"/>
    <property type="molecule type" value="Transcribed_RNA"/>
</dbReference>
<organism evidence="2">
    <name type="scientific">Euplotes harpa</name>
    <dbReference type="NCBI Taxonomy" id="151035"/>
    <lineage>
        <taxon>Eukaryota</taxon>
        <taxon>Sar</taxon>
        <taxon>Alveolata</taxon>
        <taxon>Ciliophora</taxon>
        <taxon>Intramacronucleata</taxon>
        <taxon>Spirotrichea</taxon>
        <taxon>Hypotrichia</taxon>
        <taxon>Euplotida</taxon>
        <taxon>Euplotidae</taxon>
        <taxon>Euplotes</taxon>
    </lineage>
</organism>
<accession>A0A7S3JHP6</accession>
<name>A0A7S3JHP6_9SPIT</name>